<evidence type="ECO:0008006" key="5">
    <source>
        <dbReference type="Google" id="ProtNLM"/>
    </source>
</evidence>
<sequence>MITSFRLLGSAAVLGLGVLAPNVLTIPAAVADTSADATRGTAGESGEEGSGTSLCRPISLTGGSLVAQCSAGPNGASADGSESATAAGDDEG</sequence>
<evidence type="ECO:0000256" key="2">
    <source>
        <dbReference type="SAM" id="SignalP"/>
    </source>
</evidence>
<feature type="region of interest" description="Disordered" evidence="1">
    <location>
        <begin position="71"/>
        <end position="92"/>
    </location>
</feature>
<feature type="region of interest" description="Disordered" evidence="1">
    <location>
        <begin position="34"/>
        <end position="54"/>
    </location>
</feature>
<name>A0ABT4UXN9_9PSEU</name>
<evidence type="ECO:0000256" key="1">
    <source>
        <dbReference type="SAM" id="MobiDB-lite"/>
    </source>
</evidence>
<dbReference type="RefSeq" id="WP_270948436.1">
    <property type="nucleotide sequence ID" value="NZ_JAQGLA010000011.1"/>
</dbReference>
<keyword evidence="4" id="KW-1185">Reference proteome</keyword>
<reference evidence="3 4" key="1">
    <citation type="submission" date="2022-11" db="EMBL/GenBank/DDBJ databases">
        <title>Draft genome sequence of Saccharopolyspora sp. WRP15-2 isolated from rhizosphere soils of wild rice in Thailand.</title>
        <authorList>
            <person name="Duangmal K."/>
            <person name="Kammanee S."/>
            <person name="Muangham S."/>
        </authorList>
    </citation>
    <scope>NUCLEOTIDE SEQUENCE [LARGE SCALE GENOMIC DNA]</scope>
    <source>
        <strain evidence="3 4">WRP15-2</strain>
    </source>
</reference>
<feature type="signal peptide" evidence="2">
    <location>
        <begin position="1"/>
        <end position="31"/>
    </location>
</feature>
<proteinExistence type="predicted"/>
<keyword evidence="2" id="KW-0732">Signal</keyword>
<accession>A0ABT4UXN9</accession>
<protein>
    <recommendedName>
        <fullName evidence="5">Small secreted domain DUF320</fullName>
    </recommendedName>
</protein>
<dbReference type="Proteomes" id="UP001210380">
    <property type="component" value="Unassembled WGS sequence"/>
</dbReference>
<evidence type="ECO:0000313" key="4">
    <source>
        <dbReference type="Proteomes" id="UP001210380"/>
    </source>
</evidence>
<organism evidence="3 4">
    <name type="scientific">Saccharopolyspora oryzae</name>
    <dbReference type="NCBI Taxonomy" id="2997343"/>
    <lineage>
        <taxon>Bacteria</taxon>
        <taxon>Bacillati</taxon>
        <taxon>Actinomycetota</taxon>
        <taxon>Actinomycetes</taxon>
        <taxon>Pseudonocardiales</taxon>
        <taxon>Pseudonocardiaceae</taxon>
        <taxon>Saccharopolyspora</taxon>
    </lineage>
</organism>
<dbReference type="EMBL" id="JAQGLA010000011">
    <property type="protein sequence ID" value="MDA3625862.1"/>
    <property type="molecule type" value="Genomic_DNA"/>
</dbReference>
<gene>
    <name evidence="3" type="ORF">OU415_10470</name>
</gene>
<comment type="caution">
    <text evidence="3">The sequence shown here is derived from an EMBL/GenBank/DDBJ whole genome shotgun (WGS) entry which is preliminary data.</text>
</comment>
<evidence type="ECO:0000313" key="3">
    <source>
        <dbReference type="EMBL" id="MDA3625862.1"/>
    </source>
</evidence>
<feature type="chain" id="PRO_5046547620" description="Small secreted domain DUF320" evidence="2">
    <location>
        <begin position="32"/>
        <end position="92"/>
    </location>
</feature>